<dbReference type="Proteomes" id="UP001196413">
    <property type="component" value="Unassembled WGS sequence"/>
</dbReference>
<sequence length="73" mass="8318">MQACLDAGPSSGSREFTTELSFDQETVWNHLQQHDFVHKKPRQEWQELTEAQSNRRVGGLPSAVAEPVERLIL</sequence>
<protein>
    <submittedName>
        <fullName evidence="1">Uncharacterized protein</fullName>
    </submittedName>
</protein>
<dbReference type="AlphaFoldDB" id="A0AAD5QR01"/>
<dbReference type="EMBL" id="JAHQIW010003372">
    <property type="protein sequence ID" value="KAJ1358359.1"/>
    <property type="molecule type" value="Genomic_DNA"/>
</dbReference>
<proteinExistence type="predicted"/>
<evidence type="ECO:0000313" key="1">
    <source>
        <dbReference type="EMBL" id="KAJ1358359.1"/>
    </source>
</evidence>
<name>A0AAD5QR01_PARTN</name>
<accession>A0AAD5QR01</accession>
<gene>
    <name evidence="1" type="ORF">KIN20_016775</name>
</gene>
<evidence type="ECO:0000313" key="2">
    <source>
        <dbReference type="Proteomes" id="UP001196413"/>
    </source>
</evidence>
<comment type="caution">
    <text evidence="1">The sequence shown here is derived from an EMBL/GenBank/DDBJ whole genome shotgun (WGS) entry which is preliminary data.</text>
</comment>
<organism evidence="1 2">
    <name type="scientific">Parelaphostrongylus tenuis</name>
    <name type="common">Meningeal worm</name>
    <dbReference type="NCBI Taxonomy" id="148309"/>
    <lineage>
        <taxon>Eukaryota</taxon>
        <taxon>Metazoa</taxon>
        <taxon>Ecdysozoa</taxon>
        <taxon>Nematoda</taxon>
        <taxon>Chromadorea</taxon>
        <taxon>Rhabditida</taxon>
        <taxon>Rhabditina</taxon>
        <taxon>Rhabditomorpha</taxon>
        <taxon>Strongyloidea</taxon>
        <taxon>Metastrongylidae</taxon>
        <taxon>Parelaphostrongylus</taxon>
    </lineage>
</organism>
<keyword evidence="2" id="KW-1185">Reference proteome</keyword>
<reference evidence="1" key="1">
    <citation type="submission" date="2021-06" db="EMBL/GenBank/DDBJ databases">
        <title>Parelaphostrongylus tenuis whole genome reference sequence.</title>
        <authorList>
            <person name="Garwood T.J."/>
            <person name="Larsen P.A."/>
            <person name="Fountain-Jones N.M."/>
            <person name="Garbe J.R."/>
            <person name="Macchietto M.G."/>
            <person name="Kania S.A."/>
            <person name="Gerhold R.W."/>
            <person name="Richards J.E."/>
            <person name="Wolf T.M."/>
        </authorList>
    </citation>
    <scope>NUCLEOTIDE SEQUENCE</scope>
    <source>
        <strain evidence="1">MNPRO001-30</strain>
        <tissue evidence="1">Meninges</tissue>
    </source>
</reference>